<protein>
    <submittedName>
        <fullName evidence="1">Uncharacterized protein</fullName>
    </submittedName>
</protein>
<reference evidence="1 2" key="1">
    <citation type="submission" date="2019-10" db="EMBL/GenBank/DDBJ databases">
        <authorList>
            <person name="Palmer J.M."/>
        </authorList>
    </citation>
    <scope>NUCLEOTIDE SEQUENCE [LARGE SCALE GENOMIC DNA]</scope>
    <source>
        <strain evidence="1 2">TWF506</strain>
    </source>
</reference>
<gene>
    <name evidence="1" type="ORF">TWF506_008494</name>
</gene>
<comment type="caution">
    <text evidence="1">The sequence shown here is derived from an EMBL/GenBank/DDBJ whole genome shotgun (WGS) entry which is preliminary data.</text>
</comment>
<evidence type="ECO:0000313" key="1">
    <source>
        <dbReference type="EMBL" id="KAK6514067.1"/>
    </source>
</evidence>
<keyword evidence="2" id="KW-1185">Reference proteome</keyword>
<sequence length="95" mass="10777">MSPGSIRPPKQAKRKVFIRLIRTQRLDLSSLSFPPIPTLFPPYKSDCEGIFRLPAARPNEQLGQNPNYNHQIEPTFSSCQKTRISWPQCPLATAV</sequence>
<name>A0AAN8RU20_9PEZI</name>
<proteinExistence type="predicted"/>
<organism evidence="1 2">
    <name type="scientific">Arthrobotrys conoides</name>
    <dbReference type="NCBI Taxonomy" id="74498"/>
    <lineage>
        <taxon>Eukaryota</taxon>
        <taxon>Fungi</taxon>
        <taxon>Dikarya</taxon>
        <taxon>Ascomycota</taxon>
        <taxon>Pezizomycotina</taxon>
        <taxon>Orbiliomycetes</taxon>
        <taxon>Orbiliales</taxon>
        <taxon>Orbiliaceae</taxon>
        <taxon>Arthrobotrys</taxon>
    </lineage>
</organism>
<dbReference type="Proteomes" id="UP001307849">
    <property type="component" value="Unassembled WGS sequence"/>
</dbReference>
<accession>A0AAN8RU20</accession>
<evidence type="ECO:0000313" key="2">
    <source>
        <dbReference type="Proteomes" id="UP001307849"/>
    </source>
</evidence>
<dbReference type="EMBL" id="JAVHJM010000005">
    <property type="protein sequence ID" value="KAK6514067.1"/>
    <property type="molecule type" value="Genomic_DNA"/>
</dbReference>
<dbReference type="AlphaFoldDB" id="A0AAN8RU20"/>